<dbReference type="RefSeq" id="WP_097230205.1">
    <property type="nucleotide sequence ID" value="NZ_OCNE01000003.1"/>
</dbReference>
<dbReference type="InterPro" id="IPR019734">
    <property type="entry name" value="TPR_rpt"/>
</dbReference>
<protein>
    <submittedName>
        <fullName evidence="4">Tetratricopeptide repeat-containing protein</fullName>
    </submittedName>
</protein>
<dbReference type="EMBL" id="OCNE01000003">
    <property type="protein sequence ID" value="SOD61722.1"/>
    <property type="molecule type" value="Genomic_DNA"/>
</dbReference>
<dbReference type="InterPro" id="IPR050498">
    <property type="entry name" value="Ycf3"/>
</dbReference>
<feature type="repeat" description="TPR" evidence="3">
    <location>
        <begin position="539"/>
        <end position="572"/>
    </location>
</feature>
<dbReference type="Pfam" id="PF13414">
    <property type="entry name" value="TPR_11"/>
    <property type="match status" value="1"/>
</dbReference>
<dbReference type="Pfam" id="PF13432">
    <property type="entry name" value="TPR_16"/>
    <property type="match status" value="2"/>
</dbReference>
<proteinExistence type="predicted"/>
<dbReference type="InterPro" id="IPR027417">
    <property type="entry name" value="P-loop_NTPase"/>
</dbReference>
<organism evidence="4 5">
    <name type="scientific">Streptomyces zhaozhouensis</name>
    <dbReference type="NCBI Taxonomy" id="1300267"/>
    <lineage>
        <taxon>Bacteria</taxon>
        <taxon>Bacillati</taxon>
        <taxon>Actinomycetota</taxon>
        <taxon>Actinomycetes</taxon>
        <taxon>Kitasatosporales</taxon>
        <taxon>Streptomycetaceae</taxon>
        <taxon>Streptomyces</taxon>
    </lineage>
</organism>
<gene>
    <name evidence="4" type="ORF">SAMN06297387_103330</name>
</gene>
<dbReference type="PROSITE" id="PS50005">
    <property type="entry name" value="TPR"/>
    <property type="match status" value="3"/>
</dbReference>
<dbReference type="SUPFAM" id="SSF48452">
    <property type="entry name" value="TPR-like"/>
    <property type="match status" value="2"/>
</dbReference>
<feature type="repeat" description="TPR" evidence="3">
    <location>
        <begin position="607"/>
        <end position="640"/>
    </location>
</feature>
<dbReference type="AlphaFoldDB" id="A0A286DSR9"/>
<evidence type="ECO:0000313" key="4">
    <source>
        <dbReference type="EMBL" id="SOD61722.1"/>
    </source>
</evidence>
<keyword evidence="1" id="KW-0677">Repeat</keyword>
<dbReference type="PANTHER" id="PTHR44858">
    <property type="entry name" value="TETRATRICOPEPTIDE REPEAT PROTEIN 6"/>
    <property type="match status" value="1"/>
</dbReference>
<keyword evidence="5" id="KW-1185">Reference proteome</keyword>
<dbReference type="SUPFAM" id="SSF52540">
    <property type="entry name" value="P-loop containing nucleoside triphosphate hydrolases"/>
    <property type="match status" value="1"/>
</dbReference>
<sequence>MASGGVSRREMVRRRRQAGFVGRARELALFRDNLARGVADDDYQFVFHVSGHAGVGKTALVRQWEKLAVEQGAVTTYVEDDVYGPVEAMAALARQLTALGRPLKDFDKRLAHYRRLGQELAAAPEQEDPHAEPGMASGVLARAGLAGLGLLPGGGAVAGVLDADEVARRAERLRAALGARIKGTEDAALLLDPVGELSAVFVRDLQELAGRVPWVVLFFDTYERTVPAIDGWLRELVLGGRHGELPINVIAVLAGQGRLDAGRWRDALDLVREVPLDIFTEEEVRALLARRGVSEEGAVRTVLRRSRGLPLLVPMAAEQAAGGAEAVEDPSDTAVDLFLAGVGDPGRRETLLACALPARLDEDVYRVVAGEGADDYDWLRTRSFVSEAAGRRRYHDVIRVPMLQLLRTRSPNRWRETHLRLAEAYRAWRVTLEESLPSSYRRWDHARWQELRIEESYHRLCAAPHEALPEALTDAAHAGAHGEEHQLRWARLVARAGADAEEPELAALGERLLTVEPDDWEGMLTVLLEAPHLDRVTRAEIRAERGEARLRAGDLPGAVDDLTGALTLHPEHPWAHASRGEAHWREDRYTLALADYTEATARLPQRASFHARRGDIHHALGRREEAVADYGRALDLRPDLGWAHAHRGRVRADQGQWDAALADFDHALAIDAEDPCALSSRARTLLRAGRFADALDAYDRTLAVRPDDPGELSGRALALLGLDRTAEVLPALDRAIESAPEDASLRGQRAVTLLVLGRVEEALADFDAALGAASDDASLLSQRAEARLIAGAHAAALADLERLVAAEPDRLWHLIRRAEARLVVEGPDAPVADDLARAVAGEERGAWACLVAGALHRASGRPAEADLLWERSLAVLTELTGEEGADEAAWGNLFLLHCARKDAEAADAAGAGLLAAAPLPLALLTCCAALDRLRRLLGLDPDWVAERTRPLRARLG</sequence>
<evidence type="ECO:0000256" key="2">
    <source>
        <dbReference type="ARBA" id="ARBA00022803"/>
    </source>
</evidence>
<dbReference type="OrthoDB" id="9814944at2"/>
<evidence type="ECO:0000313" key="5">
    <source>
        <dbReference type="Proteomes" id="UP000219072"/>
    </source>
</evidence>
<dbReference type="PANTHER" id="PTHR44858:SF1">
    <property type="entry name" value="UDP-N-ACETYLGLUCOSAMINE--PEPTIDE N-ACETYLGLUCOSAMINYLTRANSFERASE SPINDLY-RELATED"/>
    <property type="match status" value="1"/>
</dbReference>
<dbReference type="SMART" id="SM00028">
    <property type="entry name" value="TPR"/>
    <property type="match status" value="9"/>
</dbReference>
<dbReference type="InterPro" id="IPR011990">
    <property type="entry name" value="TPR-like_helical_dom_sf"/>
</dbReference>
<evidence type="ECO:0000256" key="1">
    <source>
        <dbReference type="ARBA" id="ARBA00022737"/>
    </source>
</evidence>
<dbReference type="Gene3D" id="1.25.40.10">
    <property type="entry name" value="Tetratricopeptide repeat domain"/>
    <property type="match status" value="2"/>
</dbReference>
<dbReference type="Pfam" id="PF14559">
    <property type="entry name" value="TPR_19"/>
    <property type="match status" value="1"/>
</dbReference>
<accession>A0A286DSR9</accession>
<keyword evidence="2 3" id="KW-0802">TPR repeat</keyword>
<name>A0A286DSR9_9ACTN</name>
<reference evidence="4 5" key="1">
    <citation type="submission" date="2017-09" db="EMBL/GenBank/DDBJ databases">
        <authorList>
            <person name="Ehlers B."/>
            <person name="Leendertz F.H."/>
        </authorList>
    </citation>
    <scope>NUCLEOTIDE SEQUENCE [LARGE SCALE GENOMIC DNA]</scope>
    <source>
        <strain evidence="4 5">CGMCC 4.7095</strain>
    </source>
</reference>
<feature type="repeat" description="TPR" evidence="3">
    <location>
        <begin position="675"/>
        <end position="708"/>
    </location>
</feature>
<evidence type="ECO:0000256" key="3">
    <source>
        <dbReference type="PROSITE-ProRule" id="PRU00339"/>
    </source>
</evidence>
<dbReference type="Proteomes" id="UP000219072">
    <property type="component" value="Unassembled WGS sequence"/>
</dbReference>